<dbReference type="EMBL" id="BONQ01000006">
    <property type="protein sequence ID" value="GIG42218.1"/>
    <property type="molecule type" value="Genomic_DNA"/>
</dbReference>
<comment type="caution">
    <text evidence="3">The sequence shown here is derived from an EMBL/GenBank/DDBJ whole genome shotgun (WGS) entry which is preliminary data.</text>
</comment>
<feature type="signal peptide" evidence="2">
    <location>
        <begin position="1"/>
        <end position="21"/>
    </location>
</feature>
<dbReference type="PROSITE" id="PS51257">
    <property type="entry name" value="PROKAR_LIPOPROTEIN"/>
    <property type="match status" value="1"/>
</dbReference>
<evidence type="ECO:0008006" key="5">
    <source>
        <dbReference type="Google" id="ProtNLM"/>
    </source>
</evidence>
<evidence type="ECO:0000256" key="2">
    <source>
        <dbReference type="SAM" id="SignalP"/>
    </source>
</evidence>
<reference evidence="3" key="1">
    <citation type="submission" date="2021-01" db="EMBL/GenBank/DDBJ databases">
        <title>Whole genome shotgun sequence of Dactylosporangium siamense NBRC 106093.</title>
        <authorList>
            <person name="Komaki H."/>
            <person name="Tamura T."/>
        </authorList>
    </citation>
    <scope>NUCLEOTIDE SEQUENCE</scope>
    <source>
        <strain evidence="3">NBRC 106093</strain>
    </source>
</reference>
<keyword evidence="2" id="KW-0732">Signal</keyword>
<feature type="chain" id="PRO_5037548719" description="Lipoprotein" evidence="2">
    <location>
        <begin position="22"/>
        <end position="169"/>
    </location>
</feature>
<dbReference type="Proteomes" id="UP000660611">
    <property type="component" value="Unassembled WGS sequence"/>
</dbReference>
<dbReference type="RefSeq" id="WP_203844110.1">
    <property type="nucleotide sequence ID" value="NZ_BAAAVW010000003.1"/>
</dbReference>
<feature type="compositionally biased region" description="Polar residues" evidence="1">
    <location>
        <begin position="30"/>
        <end position="39"/>
    </location>
</feature>
<sequence length="169" mass="17178">MRRFLTAAVLVAIVGVTGACGDTTDDTASPGASTGTTKAATPASPPVDVAANTKDICAKAEAVITEADMTEAGKQVGYIIVARQQKNAAAEATAKTAIRAQIDTWNKQFGPLQSQAADPALRAALGTLITALTTLGSDDYLAGFKTTADLTKLEATLTTATDAMTKVCG</sequence>
<proteinExistence type="predicted"/>
<evidence type="ECO:0000313" key="3">
    <source>
        <dbReference type="EMBL" id="GIG42218.1"/>
    </source>
</evidence>
<accession>A0A919PHA1</accession>
<dbReference type="AlphaFoldDB" id="A0A919PHA1"/>
<protein>
    <recommendedName>
        <fullName evidence="5">Lipoprotein</fullName>
    </recommendedName>
</protein>
<organism evidence="3 4">
    <name type="scientific">Dactylosporangium siamense</name>
    <dbReference type="NCBI Taxonomy" id="685454"/>
    <lineage>
        <taxon>Bacteria</taxon>
        <taxon>Bacillati</taxon>
        <taxon>Actinomycetota</taxon>
        <taxon>Actinomycetes</taxon>
        <taxon>Micromonosporales</taxon>
        <taxon>Micromonosporaceae</taxon>
        <taxon>Dactylosporangium</taxon>
    </lineage>
</organism>
<feature type="region of interest" description="Disordered" evidence="1">
    <location>
        <begin position="23"/>
        <end position="46"/>
    </location>
</feature>
<name>A0A919PHA1_9ACTN</name>
<keyword evidence="4" id="KW-1185">Reference proteome</keyword>
<evidence type="ECO:0000313" key="4">
    <source>
        <dbReference type="Proteomes" id="UP000660611"/>
    </source>
</evidence>
<evidence type="ECO:0000256" key="1">
    <source>
        <dbReference type="SAM" id="MobiDB-lite"/>
    </source>
</evidence>
<gene>
    <name evidence="3" type="ORF">Dsi01nite_002590</name>
</gene>